<evidence type="ECO:0000256" key="8">
    <source>
        <dbReference type="PIRSR" id="PIRSR001500-2"/>
    </source>
</evidence>
<dbReference type="CDD" id="cd04905">
    <property type="entry name" value="ACT_CM-PDT"/>
    <property type="match status" value="1"/>
</dbReference>
<dbReference type="SUPFAM" id="SSF53850">
    <property type="entry name" value="Periplasmic binding protein-like II"/>
    <property type="match status" value="1"/>
</dbReference>
<evidence type="ECO:0000256" key="7">
    <source>
        <dbReference type="ARBA" id="ARBA00047848"/>
    </source>
</evidence>
<accession>A0AAT9GFY8</accession>
<proteinExistence type="predicted"/>
<dbReference type="InterPro" id="IPR045865">
    <property type="entry name" value="ACT-like_dom_sf"/>
</dbReference>
<sequence length="288" mass="31782">MIKHGDILPNTKSGIAIQGYEGSFHQVAARSFFGKNVEVIPCASFRELIQIAGDAKQSAGAVMAIENSIAGSILPNYNLLQKSKLKVVGEVYLSISQNLLVNPGVRLEDIKEVHSHPMAILQCLDYLEQYPWKLVETEDTALSAKLLHQHRSKHTAAIASKLAAELFQLDIICPDIHTMKNNITRFLVLKRSGTFTPDVHANKASVYFQTSHDKGALSKVLTKIAAGGINLSKLQSMPIPGSHFKYGFYADMEFESQKQFEHVLKSIESLTNSVKIFGIYTKGKLVKG</sequence>
<dbReference type="InterPro" id="IPR001086">
    <property type="entry name" value="Preph_deHydtase"/>
</dbReference>
<evidence type="ECO:0000256" key="4">
    <source>
        <dbReference type="ARBA" id="ARBA00023141"/>
    </source>
</evidence>
<dbReference type="GO" id="GO:0005737">
    <property type="term" value="C:cytoplasm"/>
    <property type="evidence" value="ECO:0007669"/>
    <property type="project" value="TreeGrafter"/>
</dbReference>
<dbReference type="InterPro" id="IPR002912">
    <property type="entry name" value="ACT_dom"/>
</dbReference>
<evidence type="ECO:0000256" key="3">
    <source>
        <dbReference type="ARBA" id="ARBA00022605"/>
    </source>
</evidence>
<dbReference type="EMBL" id="AP029612">
    <property type="protein sequence ID" value="BFG69416.1"/>
    <property type="molecule type" value="Genomic_DNA"/>
</dbReference>
<dbReference type="InterPro" id="IPR008242">
    <property type="entry name" value="Chor_mutase/pphenate_deHydtase"/>
</dbReference>
<evidence type="ECO:0000259" key="9">
    <source>
        <dbReference type="PROSITE" id="PS51171"/>
    </source>
</evidence>
<gene>
    <name evidence="11" type="ORF">KACHI17_02970</name>
</gene>
<feature type="domain" description="Prephenate dehydratase" evidence="9">
    <location>
        <begin position="14"/>
        <end position="191"/>
    </location>
</feature>
<dbReference type="PROSITE" id="PS51671">
    <property type="entry name" value="ACT"/>
    <property type="match status" value="1"/>
</dbReference>
<keyword evidence="4" id="KW-0057">Aromatic amino acid biosynthesis</keyword>
<keyword evidence="6" id="KW-0456">Lyase</keyword>
<evidence type="ECO:0000259" key="10">
    <source>
        <dbReference type="PROSITE" id="PS51671"/>
    </source>
</evidence>
<keyword evidence="3" id="KW-0028">Amino-acid biosynthesis</keyword>
<feature type="site" description="Essential for prephenate dehydratase activity" evidence="8">
    <location>
        <position position="184"/>
    </location>
</feature>
<comment type="catalytic activity">
    <reaction evidence="7">
        <text>prephenate + H(+) = 3-phenylpyruvate + CO2 + H2O</text>
        <dbReference type="Rhea" id="RHEA:21648"/>
        <dbReference type="ChEBI" id="CHEBI:15377"/>
        <dbReference type="ChEBI" id="CHEBI:15378"/>
        <dbReference type="ChEBI" id="CHEBI:16526"/>
        <dbReference type="ChEBI" id="CHEBI:18005"/>
        <dbReference type="ChEBI" id="CHEBI:29934"/>
        <dbReference type="EC" id="4.2.1.51"/>
    </reaction>
</comment>
<dbReference type="GO" id="GO:0004664">
    <property type="term" value="F:prephenate dehydratase activity"/>
    <property type="evidence" value="ECO:0007669"/>
    <property type="project" value="UniProtKB-EC"/>
</dbReference>
<protein>
    <recommendedName>
        <fullName evidence="2">prephenate dehydratase</fullName>
        <ecNumber evidence="2">4.2.1.51</ecNumber>
    </recommendedName>
</protein>
<evidence type="ECO:0000256" key="1">
    <source>
        <dbReference type="ARBA" id="ARBA00004741"/>
    </source>
</evidence>
<dbReference type="PANTHER" id="PTHR21022:SF19">
    <property type="entry name" value="PREPHENATE DEHYDRATASE-RELATED"/>
    <property type="match status" value="1"/>
</dbReference>
<comment type="pathway">
    <text evidence="1">Amino-acid biosynthesis; L-phenylalanine biosynthesis; phenylpyruvate from prephenate: step 1/1.</text>
</comment>
<dbReference type="AlphaFoldDB" id="A0AAT9GFY8"/>
<dbReference type="EC" id="4.2.1.51" evidence="2"/>
<feature type="domain" description="ACT" evidence="10">
    <location>
        <begin position="205"/>
        <end position="281"/>
    </location>
</feature>
<dbReference type="Gene3D" id="3.30.70.260">
    <property type="match status" value="1"/>
</dbReference>
<dbReference type="PIRSF" id="PIRSF001500">
    <property type="entry name" value="Chor_mut_pdt_Ppr"/>
    <property type="match status" value="1"/>
</dbReference>
<evidence type="ECO:0000256" key="5">
    <source>
        <dbReference type="ARBA" id="ARBA00023222"/>
    </source>
</evidence>
<name>A0AAT9GFY8_9BACT</name>
<keyword evidence="5" id="KW-0584">Phenylalanine biosynthesis</keyword>
<evidence type="ECO:0000313" key="11">
    <source>
        <dbReference type="EMBL" id="BFG69416.1"/>
    </source>
</evidence>
<organism evidence="11">
    <name type="scientific">Sediminibacterium sp. KACHI17</name>
    <dbReference type="NCBI Taxonomy" id="1751071"/>
    <lineage>
        <taxon>Bacteria</taxon>
        <taxon>Pseudomonadati</taxon>
        <taxon>Bacteroidota</taxon>
        <taxon>Chitinophagia</taxon>
        <taxon>Chitinophagales</taxon>
        <taxon>Chitinophagaceae</taxon>
        <taxon>Sediminibacterium</taxon>
    </lineage>
</organism>
<dbReference type="CDD" id="cd13631">
    <property type="entry name" value="PBP2_Ct-PDT_like"/>
    <property type="match status" value="1"/>
</dbReference>
<reference evidence="11" key="1">
    <citation type="submission" date="2024-02" db="EMBL/GenBank/DDBJ databases">
        <title>Sediminibacterium planktonica sp. nov. and Sediminibacterium longus sp. nov., isolated from surface lake and river water.</title>
        <authorList>
            <person name="Watanabe K."/>
            <person name="Takemine S."/>
            <person name="Ishii Y."/>
            <person name="Ogata Y."/>
            <person name="Shindo C."/>
            <person name="Suda W."/>
        </authorList>
    </citation>
    <scope>NUCLEOTIDE SEQUENCE</scope>
    <source>
        <strain evidence="11">KACHI17</strain>
    </source>
</reference>
<dbReference type="SUPFAM" id="SSF55021">
    <property type="entry name" value="ACT-like"/>
    <property type="match status" value="1"/>
</dbReference>
<dbReference type="RefSeq" id="WP_353549739.1">
    <property type="nucleotide sequence ID" value="NZ_AP029612.1"/>
</dbReference>
<dbReference type="PROSITE" id="PS51171">
    <property type="entry name" value="PREPHENATE_DEHYDR_3"/>
    <property type="match status" value="1"/>
</dbReference>
<dbReference type="PANTHER" id="PTHR21022">
    <property type="entry name" value="PREPHENATE DEHYDRATASE P PROTEIN"/>
    <property type="match status" value="1"/>
</dbReference>
<dbReference type="Pfam" id="PF00800">
    <property type="entry name" value="PDT"/>
    <property type="match status" value="1"/>
</dbReference>
<evidence type="ECO:0000256" key="6">
    <source>
        <dbReference type="ARBA" id="ARBA00023239"/>
    </source>
</evidence>
<dbReference type="GO" id="GO:0009094">
    <property type="term" value="P:L-phenylalanine biosynthetic process"/>
    <property type="evidence" value="ECO:0007669"/>
    <property type="project" value="UniProtKB-KW"/>
</dbReference>
<dbReference type="Gene3D" id="3.40.190.10">
    <property type="entry name" value="Periplasmic binding protein-like II"/>
    <property type="match status" value="2"/>
</dbReference>
<evidence type="ECO:0000256" key="2">
    <source>
        <dbReference type="ARBA" id="ARBA00013147"/>
    </source>
</evidence>